<comment type="caution">
    <text evidence="2">The sequence shown here is derived from an EMBL/GenBank/DDBJ whole genome shotgun (WGS) entry which is preliminary data.</text>
</comment>
<organism evidence="2 3">
    <name type="scientific">Eumeta variegata</name>
    <name type="common">Bagworm moth</name>
    <name type="synonym">Eumeta japonica</name>
    <dbReference type="NCBI Taxonomy" id="151549"/>
    <lineage>
        <taxon>Eukaryota</taxon>
        <taxon>Metazoa</taxon>
        <taxon>Ecdysozoa</taxon>
        <taxon>Arthropoda</taxon>
        <taxon>Hexapoda</taxon>
        <taxon>Insecta</taxon>
        <taxon>Pterygota</taxon>
        <taxon>Neoptera</taxon>
        <taxon>Endopterygota</taxon>
        <taxon>Lepidoptera</taxon>
        <taxon>Glossata</taxon>
        <taxon>Ditrysia</taxon>
        <taxon>Tineoidea</taxon>
        <taxon>Psychidae</taxon>
        <taxon>Oiketicinae</taxon>
        <taxon>Eumeta</taxon>
    </lineage>
</organism>
<evidence type="ECO:0000256" key="1">
    <source>
        <dbReference type="SAM" id="MobiDB-lite"/>
    </source>
</evidence>
<sequence>MGVSSSSARLARATSWLRFAFAALCNLRPPARAPTPLNMFRRCGPARVAHPRVSHTRPRRSRLCGRELHENSVKPSNDASARSRPSSIVKLYLNRITT</sequence>
<feature type="region of interest" description="Disordered" evidence="1">
    <location>
        <begin position="51"/>
        <end position="84"/>
    </location>
</feature>
<dbReference type="Proteomes" id="UP000299102">
    <property type="component" value="Unassembled WGS sequence"/>
</dbReference>
<reference evidence="2 3" key="1">
    <citation type="journal article" date="2019" name="Commun. Biol.">
        <title>The bagworm genome reveals a unique fibroin gene that provides high tensile strength.</title>
        <authorList>
            <person name="Kono N."/>
            <person name="Nakamura H."/>
            <person name="Ohtoshi R."/>
            <person name="Tomita M."/>
            <person name="Numata K."/>
            <person name="Arakawa K."/>
        </authorList>
    </citation>
    <scope>NUCLEOTIDE SEQUENCE [LARGE SCALE GENOMIC DNA]</scope>
</reference>
<accession>A0A4C1VLU4</accession>
<gene>
    <name evidence="2" type="ORF">EVAR_26643_1</name>
</gene>
<keyword evidence="3" id="KW-1185">Reference proteome</keyword>
<dbReference type="AlphaFoldDB" id="A0A4C1VLU4"/>
<feature type="compositionally biased region" description="Basic residues" evidence="1">
    <location>
        <begin position="51"/>
        <end position="63"/>
    </location>
</feature>
<evidence type="ECO:0000313" key="2">
    <source>
        <dbReference type="EMBL" id="GBP39561.1"/>
    </source>
</evidence>
<feature type="compositionally biased region" description="Polar residues" evidence="1">
    <location>
        <begin position="73"/>
        <end position="84"/>
    </location>
</feature>
<proteinExistence type="predicted"/>
<dbReference type="EMBL" id="BGZK01000368">
    <property type="protein sequence ID" value="GBP39561.1"/>
    <property type="molecule type" value="Genomic_DNA"/>
</dbReference>
<protein>
    <submittedName>
        <fullName evidence="2">Uncharacterized protein</fullName>
    </submittedName>
</protein>
<evidence type="ECO:0000313" key="3">
    <source>
        <dbReference type="Proteomes" id="UP000299102"/>
    </source>
</evidence>
<name>A0A4C1VLU4_EUMVA</name>